<dbReference type="InterPro" id="IPR001810">
    <property type="entry name" value="F-box_dom"/>
</dbReference>
<dbReference type="PaxDb" id="3880-AES60596"/>
<dbReference type="InterPro" id="IPR050796">
    <property type="entry name" value="SCF_F-box_component"/>
</dbReference>
<accession>G7I8L0</accession>
<name>G7I8L0_MEDTR</name>
<reference evidence="3" key="3">
    <citation type="submission" date="2015-04" db="UniProtKB">
        <authorList>
            <consortium name="EnsemblPlants"/>
        </authorList>
    </citation>
    <scope>IDENTIFICATION</scope>
    <source>
        <strain evidence="3">cv. Jemalong A17</strain>
    </source>
</reference>
<dbReference type="Proteomes" id="UP000002051">
    <property type="component" value="Unassembled WGS sequence"/>
</dbReference>
<dbReference type="SUPFAM" id="SSF81383">
    <property type="entry name" value="F-box domain"/>
    <property type="match status" value="1"/>
</dbReference>
<organism evidence="2 4">
    <name type="scientific">Medicago truncatula</name>
    <name type="common">Barrel medic</name>
    <name type="synonym">Medicago tribuloides</name>
    <dbReference type="NCBI Taxonomy" id="3880"/>
    <lineage>
        <taxon>Eukaryota</taxon>
        <taxon>Viridiplantae</taxon>
        <taxon>Streptophyta</taxon>
        <taxon>Embryophyta</taxon>
        <taxon>Tracheophyta</taxon>
        <taxon>Spermatophyta</taxon>
        <taxon>Magnoliopsida</taxon>
        <taxon>eudicotyledons</taxon>
        <taxon>Gunneridae</taxon>
        <taxon>Pentapetalae</taxon>
        <taxon>rosids</taxon>
        <taxon>fabids</taxon>
        <taxon>Fabales</taxon>
        <taxon>Fabaceae</taxon>
        <taxon>Papilionoideae</taxon>
        <taxon>50 kb inversion clade</taxon>
        <taxon>NPAAA clade</taxon>
        <taxon>Hologalegina</taxon>
        <taxon>IRL clade</taxon>
        <taxon>Trifolieae</taxon>
        <taxon>Medicago</taxon>
    </lineage>
</organism>
<feature type="domain" description="F-box" evidence="1">
    <location>
        <begin position="11"/>
        <end position="51"/>
    </location>
</feature>
<reference evidence="2 4" key="1">
    <citation type="journal article" date="2011" name="Nature">
        <title>The Medicago genome provides insight into the evolution of rhizobial symbioses.</title>
        <authorList>
            <person name="Young N.D."/>
            <person name="Debelle F."/>
            <person name="Oldroyd G.E."/>
            <person name="Geurts R."/>
            <person name="Cannon S.B."/>
            <person name="Udvardi M.K."/>
            <person name="Benedito V.A."/>
            <person name="Mayer K.F."/>
            <person name="Gouzy J."/>
            <person name="Schoof H."/>
            <person name="Van de Peer Y."/>
            <person name="Proost S."/>
            <person name="Cook D.R."/>
            <person name="Meyers B.C."/>
            <person name="Spannagl M."/>
            <person name="Cheung F."/>
            <person name="De Mita S."/>
            <person name="Krishnakumar V."/>
            <person name="Gundlach H."/>
            <person name="Zhou S."/>
            <person name="Mudge J."/>
            <person name="Bharti A.K."/>
            <person name="Murray J.D."/>
            <person name="Naoumkina M.A."/>
            <person name="Rosen B."/>
            <person name="Silverstein K.A."/>
            <person name="Tang H."/>
            <person name="Rombauts S."/>
            <person name="Zhao P.X."/>
            <person name="Zhou P."/>
            <person name="Barbe V."/>
            <person name="Bardou P."/>
            <person name="Bechner M."/>
            <person name="Bellec A."/>
            <person name="Berger A."/>
            <person name="Berges H."/>
            <person name="Bidwell S."/>
            <person name="Bisseling T."/>
            <person name="Choisne N."/>
            <person name="Couloux A."/>
            <person name="Denny R."/>
            <person name="Deshpande S."/>
            <person name="Dai X."/>
            <person name="Doyle J.J."/>
            <person name="Dudez A.M."/>
            <person name="Farmer A.D."/>
            <person name="Fouteau S."/>
            <person name="Franken C."/>
            <person name="Gibelin C."/>
            <person name="Gish J."/>
            <person name="Goldstein S."/>
            <person name="Gonzalez A.J."/>
            <person name="Green P.J."/>
            <person name="Hallab A."/>
            <person name="Hartog M."/>
            <person name="Hua A."/>
            <person name="Humphray S.J."/>
            <person name="Jeong D.H."/>
            <person name="Jing Y."/>
            <person name="Jocker A."/>
            <person name="Kenton S.M."/>
            <person name="Kim D.J."/>
            <person name="Klee K."/>
            <person name="Lai H."/>
            <person name="Lang C."/>
            <person name="Lin S."/>
            <person name="Macmil S.L."/>
            <person name="Magdelenat G."/>
            <person name="Matthews L."/>
            <person name="McCorrison J."/>
            <person name="Monaghan E.L."/>
            <person name="Mun J.H."/>
            <person name="Najar F.Z."/>
            <person name="Nicholson C."/>
            <person name="Noirot C."/>
            <person name="O'Bleness M."/>
            <person name="Paule C.R."/>
            <person name="Poulain J."/>
            <person name="Prion F."/>
            <person name="Qin B."/>
            <person name="Qu C."/>
            <person name="Retzel E.F."/>
            <person name="Riddle C."/>
            <person name="Sallet E."/>
            <person name="Samain S."/>
            <person name="Samson N."/>
            <person name="Sanders I."/>
            <person name="Saurat O."/>
            <person name="Scarpelli C."/>
            <person name="Schiex T."/>
            <person name="Segurens B."/>
            <person name="Severin A.J."/>
            <person name="Sherrier D.J."/>
            <person name="Shi R."/>
            <person name="Sims S."/>
            <person name="Singer S.R."/>
            <person name="Sinharoy S."/>
            <person name="Sterck L."/>
            <person name="Viollet A."/>
            <person name="Wang B.B."/>
            <person name="Wang K."/>
            <person name="Wang M."/>
            <person name="Wang X."/>
            <person name="Warfsmann J."/>
            <person name="Weissenbach J."/>
            <person name="White D.D."/>
            <person name="White J.D."/>
            <person name="Wiley G.B."/>
            <person name="Wincker P."/>
            <person name="Xing Y."/>
            <person name="Yang L."/>
            <person name="Yao Z."/>
            <person name="Ying F."/>
            <person name="Zhai J."/>
            <person name="Zhou L."/>
            <person name="Zuber A."/>
            <person name="Denarie J."/>
            <person name="Dixon R.A."/>
            <person name="May G.D."/>
            <person name="Schwartz D.C."/>
            <person name="Rogers J."/>
            <person name="Quetier F."/>
            <person name="Town C.D."/>
            <person name="Roe B.A."/>
        </authorList>
    </citation>
    <scope>NUCLEOTIDE SEQUENCE [LARGE SCALE GENOMIC DNA]</scope>
    <source>
        <strain evidence="2">A17</strain>
        <strain evidence="3 4">cv. Jemalong A17</strain>
    </source>
</reference>
<evidence type="ECO:0000313" key="2">
    <source>
        <dbReference type="EMBL" id="AES60596.1"/>
    </source>
</evidence>
<evidence type="ECO:0000313" key="4">
    <source>
        <dbReference type="Proteomes" id="UP000002051"/>
    </source>
</evidence>
<sequence>MNLSPAVPSILSNDLILEVLSFLPVRSLIRFRSVSKCWKTLISDPTFVKLHLHKSQSQTRNSLFPIIMQNLKLIPGSYYEWGV</sequence>
<reference evidence="2 4" key="2">
    <citation type="journal article" date="2014" name="BMC Genomics">
        <title>An improved genome release (version Mt4.0) for the model legume Medicago truncatula.</title>
        <authorList>
            <person name="Tang H."/>
            <person name="Krishnakumar V."/>
            <person name="Bidwell S."/>
            <person name="Rosen B."/>
            <person name="Chan A."/>
            <person name="Zhou S."/>
            <person name="Gentzbittel L."/>
            <person name="Childs K.L."/>
            <person name="Yandell M."/>
            <person name="Gundlach H."/>
            <person name="Mayer K.F."/>
            <person name="Schwartz D.C."/>
            <person name="Town C.D."/>
        </authorList>
    </citation>
    <scope>GENOME REANNOTATION</scope>
    <source>
        <strain evidence="3 4">cv. Jemalong A17</strain>
    </source>
</reference>
<dbReference type="OMA" id="KSWNSFI"/>
<dbReference type="AlphaFoldDB" id="G7I8L0"/>
<gene>
    <name evidence="2" type="ordered locus">MTR_1g058760</name>
</gene>
<dbReference type="PANTHER" id="PTHR31672:SF13">
    <property type="entry name" value="F-BOX PROTEIN CPR30-LIKE"/>
    <property type="match status" value="1"/>
</dbReference>
<dbReference type="InterPro" id="IPR036047">
    <property type="entry name" value="F-box-like_dom_sf"/>
</dbReference>
<evidence type="ECO:0000313" key="3">
    <source>
        <dbReference type="EnsemblPlants" id="AES60596"/>
    </source>
</evidence>
<dbReference type="HOGENOM" id="CLU_2546015_0_0_1"/>
<protein>
    <submittedName>
        <fullName evidence="2">F-box and associated interaction domain protein</fullName>
    </submittedName>
</protein>
<dbReference type="PANTHER" id="PTHR31672">
    <property type="entry name" value="BNACNNG10540D PROTEIN"/>
    <property type="match status" value="1"/>
</dbReference>
<keyword evidence="4" id="KW-1185">Reference proteome</keyword>
<proteinExistence type="predicted"/>
<dbReference type="EMBL" id="CM001217">
    <property type="protein sequence ID" value="AES60596.1"/>
    <property type="molecule type" value="Genomic_DNA"/>
</dbReference>
<dbReference type="Pfam" id="PF00646">
    <property type="entry name" value="F-box"/>
    <property type="match status" value="1"/>
</dbReference>
<dbReference type="SMART" id="SM00256">
    <property type="entry name" value="FBOX"/>
    <property type="match status" value="1"/>
</dbReference>
<dbReference type="Gene3D" id="1.20.1280.50">
    <property type="match status" value="1"/>
</dbReference>
<dbReference type="EnsemblPlants" id="AES60596">
    <property type="protein sequence ID" value="AES60596"/>
    <property type="gene ID" value="MTR_1g058760"/>
</dbReference>
<evidence type="ECO:0000259" key="1">
    <source>
        <dbReference type="SMART" id="SM00256"/>
    </source>
</evidence>